<reference evidence="2" key="1">
    <citation type="submission" date="2017-08" db="EMBL/GenBank/DDBJ databases">
        <authorList>
            <person name="Polle J.E."/>
            <person name="Barry K."/>
            <person name="Cushman J."/>
            <person name="Schmutz J."/>
            <person name="Tran D."/>
            <person name="Hathwaick L.T."/>
            <person name="Yim W.C."/>
            <person name="Jenkins J."/>
            <person name="Mckie-Krisberg Z.M."/>
            <person name="Prochnik S."/>
            <person name="Lindquist E."/>
            <person name="Dockter R.B."/>
            <person name="Adam C."/>
            <person name="Molina H."/>
            <person name="Bunkerborg J."/>
            <person name="Jin E."/>
            <person name="Buchheim M."/>
            <person name="Magnuson J."/>
        </authorList>
    </citation>
    <scope>NUCLEOTIDE SEQUENCE</scope>
    <source>
        <strain evidence="2">CCAP 19/18</strain>
    </source>
</reference>
<organism evidence="2 3">
    <name type="scientific">Dunaliella salina</name>
    <name type="common">Green alga</name>
    <name type="synonym">Protococcus salinus</name>
    <dbReference type="NCBI Taxonomy" id="3046"/>
    <lineage>
        <taxon>Eukaryota</taxon>
        <taxon>Viridiplantae</taxon>
        <taxon>Chlorophyta</taxon>
        <taxon>core chlorophytes</taxon>
        <taxon>Chlorophyceae</taxon>
        <taxon>CS clade</taxon>
        <taxon>Chlamydomonadales</taxon>
        <taxon>Dunaliellaceae</taxon>
        <taxon>Dunaliella</taxon>
    </lineage>
</organism>
<feature type="compositionally biased region" description="Basic residues" evidence="1">
    <location>
        <begin position="130"/>
        <end position="143"/>
    </location>
</feature>
<comment type="caution">
    <text evidence="2">The sequence shown here is derived from an EMBL/GenBank/DDBJ whole genome shotgun (WGS) entry which is preliminary data.</text>
</comment>
<keyword evidence="3" id="KW-1185">Reference proteome</keyword>
<accession>A0ABQ7GXW2</accession>
<proteinExistence type="predicted"/>
<evidence type="ECO:0008006" key="4">
    <source>
        <dbReference type="Google" id="ProtNLM"/>
    </source>
</evidence>
<dbReference type="EMBL" id="MU069543">
    <property type="protein sequence ID" value="KAF5839452.1"/>
    <property type="molecule type" value="Genomic_DNA"/>
</dbReference>
<protein>
    <recommendedName>
        <fullName evidence="4">Encoded protein</fullName>
    </recommendedName>
</protein>
<gene>
    <name evidence="2" type="ORF">DUNSADRAFT_737</name>
</gene>
<dbReference type="Proteomes" id="UP000815325">
    <property type="component" value="Unassembled WGS sequence"/>
</dbReference>
<evidence type="ECO:0000313" key="2">
    <source>
        <dbReference type="EMBL" id="KAF5839452.1"/>
    </source>
</evidence>
<feature type="region of interest" description="Disordered" evidence="1">
    <location>
        <begin position="120"/>
        <end position="143"/>
    </location>
</feature>
<sequence length="227" mass="24593">MASQEEAARECEDALAILDAAATSRFTESNTGRWQSAQRWAQQVVNGPPPPIRPTFTFSYRLDCLPLSNCPSPGIHGLDMGLAKISASQHIVLDHELLMTPMAQPAYHQSFAAVGRQLISEPTNPPADAHHHHPPPRQFPSHRKPLKEGGCKLTQARGVLGAACAQALAAAVQPGWLGQGVCRNGTAGGCCVEQPKEKRVKEGRICRGRVSEPRLRNFWLEGQLATS</sequence>
<name>A0ABQ7GXW2_DUNSA</name>
<evidence type="ECO:0000313" key="3">
    <source>
        <dbReference type="Proteomes" id="UP000815325"/>
    </source>
</evidence>
<evidence type="ECO:0000256" key="1">
    <source>
        <dbReference type="SAM" id="MobiDB-lite"/>
    </source>
</evidence>